<dbReference type="InterPro" id="IPR050469">
    <property type="entry name" value="Diguanylate_Cyclase"/>
</dbReference>
<dbReference type="SUPFAM" id="SSF55073">
    <property type="entry name" value="Nucleotide cyclase"/>
    <property type="match status" value="1"/>
</dbReference>
<organism evidence="14 16">
    <name type="scientific">Bisbaumannia pacifica</name>
    <dbReference type="NCBI Taxonomy" id="77098"/>
    <lineage>
        <taxon>Bacteria</taxon>
        <taxon>Pseudomonadati</taxon>
        <taxon>Pseudomonadota</taxon>
        <taxon>Gammaproteobacteria</taxon>
        <taxon>Oceanospirillales</taxon>
        <taxon>Halomonadaceae</taxon>
        <taxon>Bisbaumannia</taxon>
    </lineage>
</organism>
<dbReference type="GO" id="GO:1902201">
    <property type="term" value="P:negative regulation of bacterial-type flagellum-dependent cell motility"/>
    <property type="evidence" value="ECO:0007669"/>
    <property type="project" value="TreeGrafter"/>
</dbReference>
<dbReference type="EC" id="2.7.7.65" evidence="3"/>
<dbReference type="EMBL" id="BJUK01000009">
    <property type="protein sequence ID" value="GEK46777.1"/>
    <property type="molecule type" value="Genomic_DNA"/>
</dbReference>
<evidence type="ECO:0000256" key="8">
    <source>
        <dbReference type="ARBA" id="ARBA00022741"/>
    </source>
</evidence>
<dbReference type="RefSeq" id="WP_146802055.1">
    <property type="nucleotide sequence ID" value="NZ_BJUK01000009.1"/>
</dbReference>
<gene>
    <name evidence="14" type="ORF">HPA02_10600</name>
    <name evidence="15" type="ORF">I7V36_09860</name>
</gene>
<evidence type="ECO:0000256" key="3">
    <source>
        <dbReference type="ARBA" id="ARBA00012528"/>
    </source>
</evidence>
<dbReference type="InterPro" id="IPR000160">
    <property type="entry name" value="GGDEF_dom"/>
</dbReference>
<keyword evidence="5" id="KW-0349">Heme</keyword>
<dbReference type="Pfam" id="PF00990">
    <property type="entry name" value="GGDEF"/>
    <property type="match status" value="1"/>
</dbReference>
<evidence type="ECO:0000256" key="12">
    <source>
        <dbReference type="ARBA" id="ARBA00034247"/>
    </source>
</evidence>
<sequence>MHYQDYCQLVAGWQQLLGRFTDSLRRQVEAIVAANTEELASHFYATMLEDPHASLFLSNEQVKQRLHPSMQRWLTSLFAVGNTAGEALESLIRQQEQIGQVHARVDIPVNLVLSGARHLKQRLYEFFAEQLVDPALGGQAAIYASDNIDMAMEIMSHAYSLANDRNARTEEAYRLFSLTQNLGSERERQRAALLDWENNLMFAVAAAQDTEALPRLGASEFGLWYHHKAMHAFEGVQEVRAISETIARIDQSLLPAIAGEDRQQAMARLTEIREGTRSIHLLLNGLLERAAGLEAGRDALTKLLNRKFLPVVLNRELEMSRAAGKTFALLMVDIDHFKRINDTHGHEAGDQVLQQMAALLDRNTRGGDYLFRLGGEEFLIVVVDTDAERARLFAERLRRQVEAEDFLVAADTLIEVTVSLGLALHHGHPDYQRLMRSADEALYQAKHGGRNRLVIATP</sequence>
<evidence type="ECO:0000313" key="16">
    <source>
        <dbReference type="Proteomes" id="UP000321275"/>
    </source>
</evidence>
<dbReference type="Pfam" id="PF11563">
    <property type="entry name" value="Protoglobin"/>
    <property type="match status" value="1"/>
</dbReference>
<dbReference type="OrthoDB" id="9812260at2"/>
<evidence type="ECO:0000256" key="11">
    <source>
        <dbReference type="ARBA" id="ARBA00029839"/>
    </source>
</evidence>
<dbReference type="NCBIfam" id="TIGR00254">
    <property type="entry name" value="GGDEF"/>
    <property type="match status" value="1"/>
</dbReference>
<evidence type="ECO:0000313" key="15">
    <source>
        <dbReference type="EMBL" id="MBH8580397.1"/>
    </source>
</evidence>
<dbReference type="GO" id="GO:0020037">
    <property type="term" value="F:heme binding"/>
    <property type="evidence" value="ECO:0007669"/>
    <property type="project" value="InterPro"/>
</dbReference>
<keyword evidence="16" id="KW-1185">Reference proteome</keyword>
<evidence type="ECO:0000256" key="7">
    <source>
        <dbReference type="ARBA" id="ARBA00022723"/>
    </source>
</evidence>
<dbReference type="Proteomes" id="UP000321275">
    <property type="component" value="Unassembled WGS sequence"/>
</dbReference>
<dbReference type="SMART" id="SM00267">
    <property type="entry name" value="GGDEF"/>
    <property type="match status" value="1"/>
</dbReference>
<dbReference type="InterPro" id="IPR009050">
    <property type="entry name" value="Globin-like_sf"/>
</dbReference>
<reference evidence="14 16" key="1">
    <citation type="submission" date="2019-07" db="EMBL/GenBank/DDBJ databases">
        <title>Whole genome shotgun sequence of Halomonas pacifica NBRC 102220.</title>
        <authorList>
            <person name="Hosoyama A."/>
            <person name="Uohara A."/>
            <person name="Ohji S."/>
            <person name="Ichikawa N."/>
        </authorList>
    </citation>
    <scope>NUCLEOTIDE SEQUENCE [LARGE SCALE GENOMIC DNA]</scope>
    <source>
        <strain evidence="14 16">NBRC 102220</strain>
    </source>
</reference>
<comment type="cofactor">
    <cofactor evidence="1">
        <name>Mg(2+)</name>
        <dbReference type="ChEBI" id="CHEBI:18420"/>
    </cofactor>
</comment>
<evidence type="ECO:0000313" key="17">
    <source>
        <dbReference type="Proteomes" id="UP000651738"/>
    </source>
</evidence>
<reference evidence="15 17" key="2">
    <citation type="submission" date="2020-12" db="EMBL/GenBank/DDBJ databases">
        <title>Draft genome sequence of Halomonas pacifica strain CARE-V15.</title>
        <authorList>
            <person name="Vignesh N."/>
            <person name="Thabitha A."/>
            <person name="Saravanan R."/>
            <person name="Manigandan V."/>
        </authorList>
    </citation>
    <scope>NUCLEOTIDE SEQUENCE [LARGE SCALE GENOMIC DNA]</scope>
    <source>
        <strain evidence="15 17">CARE-V15</strain>
    </source>
</reference>
<dbReference type="Pfam" id="PF21118">
    <property type="entry name" value="DosC_2nd"/>
    <property type="match status" value="1"/>
</dbReference>
<dbReference type="Gene3D" id="1.10.490.10">
    <property type="entry name" value="Globins"/>
    <property type="match status" value="1"/>
</dbReference>
<protein>
    <recommendedName>
        <fullName evidence="4">Diguanylate cyclase DosC</fullName>
        <ecNumber evidence="3">2.7.7.65</ecNumber>
    </recommendedName>
    <alternativeName>
        <fullName evidence="11">Direct oxygen-sensing cyclase</fullName>
    </alternativeName>
</protein>
<dbReference type="GO" id="GO:0043709">
    <property type="term" value="P:cell adhesion involved in single-species biofilm formation"/>
    <property type="evidence" value="ECO:0007669"/>
    <property type="project" value="TreeGrafter"/>
</dbReference>
<keyword evidence="6" id="KW-0808">Transferase</keyword>
<dbReference type="GO" id="GO:0019825">
    <property type="term" value="F:oxygen binding"/>
    <property type="evidence" value="ECO:0007669"/>
    <property type="project" value="InterPro"/>
</dbReference>
<comment type="cofactor">
    <cofactor evidence="2">
        <name>heme</name>
        <dbReference type="ChEBI" id="CHEBI:30413"/>
    </cofactor>
</comment>
<keyword evidence="7" id="KW-0479">Metal-binding</keyword>
<evidence type="ECO:0000256" key="5">
    <source>
        <dbReference type="ARBA" id="ARBA00022617"/>
    </source>
</evidence>
<dbReference type="PANTHER" id="PTHR45138">
    <property type="entry name" value="REGULATORY COMPONENTS OF SENSORY TRANSDUCTION SYSTEM"/>
    <property type="match status" value="1"/>
</dbReference>
<keyword evidence="10" id="KW-0408">Iron</keyword>
<dbReference type="InterPro" id="IPR043128">
    <property type="entry name" value="Rev_trsase/Diguanyl_cyclase"/>
</dbReference>
<evidence type="ECO:0000256" key="6">
    <source>
        <dbReference type="ARBA" id="ARBA00022679"/>
    </source>
</evidence>
<dbReference type="GO" id="GO:0046872">
    <property type="term" value="F:metal ion binding"/>
    <property type="evidence" value="ECO:0007669"/>
    <property type="project" value="UniProtKB-KW"/>
</dbReference>
<accession>A0A510X7R8</accession>
<dbReference type="InterPro" id="IPR029787">
    <property type="entry name" value="Nucleotide_cyclase"/>
</dbReference>
<dbReference type="GO" id="GO:0005886">
    <property type="term" value="C:plasma membrane"/>
    <property type="evidence" value="ECO:0007669"/>
    <property type="project" value="TreeGrafter"/>
</dbReference>
<evidence type="ECO:0000259" key="13">
    <source>
        <dbReference type="PROSITE" id="PS50887"/>
    </source>
</evidence>
<evidence type="ECO:0000256" key="9">
    <source>
        <dbReference type="ARBA" id="ARBA00022842"/>
    </source>
</evidence>
<dbReference type="GO" id="GO:0000166">
    <property type="term" value="F:nucleotide binding"/>
    <property type="evidence" value="ECO:0007669"/>
    <property type="project" value="UniProtKB-KW"/>
</dbReference>
<dbReference type="PANTHER" id="PTHR45138:SF9">
    <property type="entry name" value="DIGUANYLATE CYCLASE DGCM-RELATED"/>
    <property type="match status" value="1"/>
</dbReference>
<dbReference type="GO" id="GO:0052621">
    <property type="term" value="F:diguanylate cyclase activity"/>
    <property type="evidence" value="ECO:0007669"/>
    <property type="project" value="UniProtKB-EC"/>
</dbReference>
<dbReference type="Proteomes" id="UP000651738">
    <property type="component" value="Unassembled WGS sequence"/>
</dbReference>
<dbReference type="PROSITE" id="PS50887">
    <property type="entry name" value="GGDEF"/>
    <property type="match status" value="1"/>
</dbReference>
<keyword evidence="8" id="KW-0547">Nucleotide-binding</keyword>
<keyword evidence="9" id="KW-0460">Magnesium</keyword>
<dbReference type="FunFam" id="3.30.70.270:FF:000001">
    <property type="entry name" value="Diguanylate cyclase domain protein"/>
    <property type="match status" value="1"/>
</dbReference>
<evidence type="ECO:0000256" key="10">
    <source>
        <dbReference type="ARBA" id="ARBA00023004"/>
    </source>
</evidence>
<dbReference type="InterPro" id="IPR048442">
    <property type="entry name" value="DosC_2nd"/>
</dbReference>
<name>A0A510X7R8_9GAMM</name>
<dbReference type="InterPro" id="IPR039435">
    <property type="entry name" value="DosC_GS"/>
</dbReference>
<evidence type="ECO:0000256" key="2">
    <source>
        <dbReference type="ARBA" id="ARBA00001971"/>
    </source>
</evidence>
<proteinExistence type="predicted"/>
<dbReference type="CDD" id="cd01949">
    <property type="entry name" value="GGDEF"/>
    <property type="match status" value="1"/>
</dbReference>
<dbReference type="InterPro" id="IPR044398">
    <property type="entry name" value="Globin-sensor_dom"/>
</dbReference>
<dbReference type="CDD" id="cd14757">
    <property type="entry name" value="GS_EcDosC-like_GGDEF"/>
    <property type="match status" value="1"/>
</dbReference>
<evidence type="ECO:0000256" key="1">
    <source>
        <dbReference type="ARBA" id="ARBA00001946"/>
    </source>
</evidence>
<dbReference type="EMBL" id="JAEDAF010000008">
    <property type="protein sequence ID" value="MBH8580397.1"/>
    <property type="molecule type" value="Genomic_DNA"/>
</dbReference>
<dbReference type="UniPathway" id="UPA00599"/>
<dbReference type="InterPro" id="IPR012292">
    <property type="entry name" value="Globin/Proto"/>
</dbReference>
<comment type="catalytic activity">
    <reaction evidence="12">
        <text>2 GTP = 3',3'-c-di-GMP + 2 diphosphate</text>
        <dbReference type="Rhea" id="RHEA:24898"/>
        <dbReference type="ChEBI" id="CHEBI:33019"/>
        <dbReference type="ChEBI" id="CHEBI:37565"/>
        <dbReference type="ChEBI" id="CHEBI:58805"/>
        <dbReference type="EC" id="2.7.7.65"/>
    </reaction>
</comment>
<feature type="domain" description="GGDEF" evidence="13">
    <location>
        <begin position="325"/>
        <end position="458"/>
    </location>
</feature>
<dbReference type="SUPFAM" id="SSF46458">
    <property type="entry name" value="Globin-like"/>
    <property type="match status" value="1"/>
</dbReference>
<evidence type="ECO:0000313" key="14">
    <source>
        <dbReference type="EMBL" id="GEK46777.1"/>
    </source>
</evidence>
<dbReference type="AlphaFoldDB" id="A0A510X7R8"/>
<comment type="caution">
    <text evidence="14">The sequence shown here is derived from an EMBL/GenBank/DDBJ whole genome shotgun (WGS) entry which is preliminary data.</text>
</comment>
<dbReference type="Gene3D" id="3.30.70.270">
    <property type="match status" value="1"/>
</dbReference>
<evidence type="ECO:0000256" key="4">
    <source>
        <dbReference type="ARBA" id="ARBA00015125"/>
    </source>
</evidence>